<dbReference type="EMBL" id="JACVVK020000374">
    <property type="protein sequence ID" value="KAK7476503.1"/>
    <property type="molecule type" value="Genomic_DNA"/>
</dbReference>
<proteinExistence type="predicted"/>
<feature type="compositionally biased region" description="Basic and acidic residues" evidence="1">
    <location>
        <begin position="86"/>
        <end position="96"/>
    </location>
</feature>
<dbReference type="Proteomes" id="UP001519460">
    <property type="component" value="Unassembled WGS sequence"/>
</dbReference>
<keyword evidence="3" id="KW-1185">Reference proteome</keyword>
<protein>
    <submittedName>
        <fullName evidence="2">Uncharacterized protein</fullName>
    </submittedName>
</protein>
<comment type="caution">
    <text evidence="2">The sequence shown here is derived from an EMBL/GenBank/DDBJ whole genome shotgun (WGS) entry which is preliminary data.</text>
</comment>
<dbReference type="AlphaFoldDB" id="A0ABD0JP88"/>
<name>A0ABD0JP88_9CAEN</name>
<feature type="compositionally biased region" description="Basic residues" evidence="1">
    <location>
        <begin position="44"/>
        <end position="62"/>
    </location>
</feature>
<accession>A0ABD0JP88</accession>
<evidence type="ECO:0000256" key="1">
    <source>
        <dbReference type="SAM" id="MobiDB-lite"/>
    </source>
</evidence>
<gene>
    <name evidence="2" type="ORF">BaRGS_00032251</name>
</gene>
<reference evidence="2 3" key="1">
    <citation type="journal article" date="2023" name="Sci. Data">
        <title>Genome assembly of the Korean intertidal mud-creeper Batillaria attramentaria.</title>
        <authorList>
            <person name="Patra A.K."/>
            <person name="Ho P.T."/>
            <person name="Jun S."/>
            <person name="Lee S.J."/>
            <person name="Kim Y."/>
            <person name="Won Y.J."/>
        </authorList>
    </citation>
    <scope>NUCLEOTIDE SEQUENCE [LARGE SCALE GENOMIC DNA]</scope>
    <source>
        <strain evidence="2">Wonlab-2016</strain>
    </source>
</reference>
<feature type="region of interest" description="Disordered" evidence="1">
    <location>
        <begin position="32"/>
        <end position="111"/>
    </location>
</feature>
<sequence length="111" mass="12488">MSTNQKLFYNFHQGVAPTIPYKSKCVSRLSVSETSKSRANSGCRLRHAGNRKPVKNPHRSAKRNGEVTSRKARGALGPVVRVSRGNKREEEIDPLSRRQLISRTLNLNNPH</sequence>
<feature type="compositionally biased region" description="Polar residues" evidence="1">
    <location>
        <begin position="99"/>
        <end position="111"/>
    </location>
</feature>
<evidence type="ECO:0000313" key="3">
    <source>
        <dbReference type="Proteomes" id="UP001519460"/>
    </source>
</evidence>
<organism evidence="2 3">
    <name type="scientific">Batillaria attramentaria</name>
    <dbReference type="NCBI Taxonomy" id="370345"/>
    <lineage>
        <taxon>Eukaryota</taxon>
        <taxon>Metazoa</taxon>
        <taxon>Spiralia</taxon>
        <taxon>Lophotrochozoa</taxon>
        <taxon>Mollusca</taxon>
        <taxon>Gastropoda</taxon>
        <taxon>Caenogastropoda</taxon>
        <taxon>Sorbeoconcha</taxon>
        <taxon>Cerithioidea</taxon>
        <taxon>Batillariidae</taxon>
        <taxon>Batillaria</taxon>
    </lineage>
</organism>
<evidence type="ECO:0000313" key="2">
    <source>
        <dbReference type="EMBL" id="KAK7476503.1"/>
    </source>
</evidence>